<dbReference type="EMBL" id="RDQH01000329">
    <property type="protein sequence ID" value="RXI04717.1"/>
    <property type="molecule type" value="Genomic_DNA"/>
</dbReference>
<protein>
    <submittedName>
        <fullName evidence="2">Uncharacterized protein</fullName>
    </submittedName>
</protein>
<evidence type="ECO:0000313" key="2">
    <source>
        <dbReference type="EMBL" id="RXI04717.1"/>
    </source>
</evidence>
<evidence type="ECO:0000313" key="3">
    <source>
        <dbReference type="Proteomes" id="UP000290289"/>
    </source>
</evidence>
<proteinExistence type="predicted"/>
<dbReference type="AlphaFoldDB" id="A0A498KBI4"/>
<feature type="region of interest" description="Disordered" evidence="1">
    <location>
        <begin position="210"/>
        <end position="312"/>
    </location>
</feature>
<keyword evidence="3" id="KW-1185">Reference proteome</keyword>
<gene>
    <name evidence="2" type="ORF">DVH24_038991</name>
</gene>
<reference evidence="2 3" key="1">
    <citation type="submission" date="2018-10" db="EMBL/GenBank/DDBJ databases">
        <title>A high-quality apple genome assembly.</title>
        <authorList>
            <person name="Hu J."/>
        </authorList>
    </citation>
    <scope>NUCLEOTIDE SEQUENCE [LARGE SCALE GENOMIC DNA]</scope>
    <source>
        <strain evidence="3">cv. HFTH1</strain>
        <tissue evidence="2">Young leaf</tissue>
    </source>
</reference>
<evidence type="ECO:0000256" key="1">
    <source>
        <dbReference type="SAM" id="MobiDB-lite"/>
    </source>
</evidence>
<feature type="compositionally biased region" description="Polar residues" evidence="1">
    <location>
        <begin position="301"/>
        <end position="312"/>
    </location>
</feature>
<name>A0A498KBI4_MALDO</name>
<dbReference type="Proteomes" id="UP000290289">
    <property type="component" value="Chromosome 3"/>
</dbReference>
<organism evidence="2 3">
    <name type="scientific">Malus domestica</name>
    <name type="common">Apple</name>
    <name type="synonym">Pyrus malus</name>
    <dbReference type="NCBI Taxonomy" id="3750"/>
    <lineage>
        <taxon>Eukaryota</taxon>
        <taxon>Viridiplantae</taxon>
        <taxon>Streptophyta</taxon>
        <taxon>Embryophyta</taxon>
        <taxon>Tracheophyta</taxon>
        <taxon>Spermatophyta</taxon>
        <taxon>Magnoliopsida</taxon>
        <taxon>eudicotyledons</taxon>
        <taxon>Gunneridae</taxon>
        <taxon>Pentapetalae</taxon>
        <taxon>rosids</taxon>
        <taxon>fabids</taxon>
        <taxon>Rosales</taxon>
        <taxon>Rosaceae</taxon>
        <taxon>Amygdaloideae</taxon>
        <taxon>Maleae</taxon>
        <taxon>Malus</taxon>
    </lineage>
</organism>
<sequence>MLIGGRNGTSRSVPRLVRLKTVERVAPWDEIWLIFRSTSSPWNDPFHIRGTQIYNILWQNFSLYFLIFTSSVPSRPVLFRPVCVPNSTLGCVWYADGTGRNGTRRDGTRRDGTGRNEGVIFEKYMGVFYRRGTNPFQGGGGTQKHPKYVPWNSPFHPFLAYQTRDGTPRPVPSRPVPRTKRTLRENLYHEAFWELTDFGVHRNSEVKQVAHESTPMMGDPLRSSRVSSHKQNREGVVGAQSRQYRATAVERARDMVDPGSGCDKNRKNSDDQPLLPPPSRVLSSTEAPNDPPPVPALSGALPTTETSPKQPL</sequence>
<comment type="caution">
    <text evidence="2">The sequence shown here is derived from an EMBL/GenBank/DDBJ whole genome shotgun (WGS) entry which is preliminary data.</text>
</comment>
<dbReference type="STRING" id="3750.A0A498KBI4"/>
<accession>A0A498KBI4</accession>